<proteinExistence type="predicted"/>
<dbReference type="AlphaFoldDB" id="A0A9Q8V8V3"/>
<dbReference type="RefSeq" id="XP_047841021.1">
    <property type="nucleotide sequence ID" value="XM_047985046.1"/>
</dbReference>
<evidence type="ECO:0000256" key="1">
    <source>
        <dbReference type="SAM" id="MobiDB-lite"/>
    </source>
</evidence>
<dbReference type="KEGG" id="ptkz:JDV02_003874"/>
<evidence type="ECO:0000313" key="4">
    <source>
        <dbReference type="Proteomes" id="UP000829364"/>
    </source>
</evidence>
<gene>
    <name evidence="3" type="ORF">JDV02_003874</name>
</gene>
<dbReference type="GeneID" id="72065830"/>
<feature type="region of interest" description="Disordered" evidence="1">
    <location>
        <begin position="38"/>
        <end position="97"/>
    </location>
</feature>
<accession>A0A9Q8V8V3</accession>
<evidence type="ECO:0000256" key="2">
    <source>
        <dbReference type="SAM" id="SignalP"/>
    </source>
</evidence>
<reference evidence="3" key="1">
    <citation type="submission" date="2021-11" db="EMBL/GenBank/DDBJ databases">
        <title>Purpureocillium_takamizusanense_genome.</title>
        <authorList>
            <person name="Nguyen N.-H."/>
        </authorList>
    </citation>
    <scope>NUCLEOTIDE SEQUENCE</scope>
    <source>
        <strain evidence="3">PT3</strain>
    </source>
</reference>
<evidence type="ECO:0000313" key="3">
    <source>
        <dbReference type="EMBL" id="UNI17540.1"/>
    </source>
</evidence>
<dbReference type="EMBL" id="CP086356">
    <property type="protein sequence ID" value="UNI17540.1"/>
    <property type="molecule type" value="Genomic_DNA"/>
</dbReference>
<dbReference type="Proteomes" id="UP000829364">
    <property type="component" value="Chromosome 3"/>
</dbReference>
<name>A0A9Q8V8V3_9HYPO</name>
<protein>
    <submittedName>
        <fullName evidence="3">Uncharacterized protein</fullName>
    </submittedName>
</protein>
<organism evidence="3 4">
    <name type="scientific">Purpureocillium takamizusanense</name>
    <dbReference type="NCBI Taxonomy" id="2060973"/>
    <lineage>
        <taxon>Eukaryota</taxon>
        <taxon>Fungi</taxon>
        <taxon>Dikarya</taxon>
        <taxon>Ascomycota</taxon>
        <taxon>Pezizomycotina</taxon>
        <taxon>Sordariomycetes</taxon>
        <taxon>Hypocreomycetidae</taxon>
        <taxon>Hypocreales</taxon>
        <taxon>Ophiocordycipitaceae</taxon>
        <taxon>Purpureocillium</taxon>
    </lineage>
</organism>
<keyword evidence="4" id="KW-1185">Reference proteome</keyword>
<feature type="signal peptide" evidence="2">
    <location>
        <begin position="1"/>
        <end position="19"/>
    </location>
</feature>
<keyword evidence="2" id="KW-0732">Signal</keyword>
<sequence>MRPCVAILAACSMVLAVSAVETMPTVAEDVFPMEETSAVETMPTMTEDDDVPVEETSAVETMPTATEDEDVPTEATPMPTPTDSILDKRKGSAIARR</sequence>
<feature type="chain" id="PRO_5040466170" evidence="2">
    <location>
        <begin position="20"/>
        <end position="97"/>
    </location>
</feature>